<proteinExistence type="predicted"/>
<dbReference type="EMBL" id="PQXO01000592">
    <property type="protein sequence ID" value="TGO83784.1"/>
    <property type="molecule type" value="Genomic_DNA"/>
</dbReference>
<evidence type="ECO:0000313" key="2">
    <source>
        <dbReference type="Proteomes" id="UP000297280"/>
    </source>
</evidence>
<organism evidence="1 2">
    <name type="scientific">Botrytis porri</name>
    <dbReference type="NCBI Taxonomy" id="87229"/>
    <lineage>
        <taxon>Eukaryota</taxon>
        <taxon>Fungi</taxon>
        <taxon>Dikarya</taxon>
        <taxon>Ascomycota</taxon>
        <taxon>Pezizomycotina</taxon>
        <taxon>Leotiomycetes</taxon>
        <taxon>Helotiales</taxon>
        <taxon>Sclerotiniaceae</taxon>
        <taxon>Botrytis</taxon>
    </lineage>
</organism>
<sequence>MADALAVVNDEARTIGRINYDTTGQLLSLTERSHYTFGYSDLAKKYSRPLGKFAPVIEY</sequence>
<reference evidence="1 2" key="1">
    <citation type="submission" date="2017-12" db="EMBL/GenBank/DDBJ databases">
        <title>Comparative genomics of Botrytis spp.</title>
        <authorList>
            <person name="Valero-Jimenez C.A."/>
            <person name="Tapia P."/>
            <person name="Veloso J."/>
            <person name="Silva-Moreno E."/>
            <person name="Staats M."/>
            <person name="Valdes J.H."/>
            <person name="Van Kan J.A.L."/>
        </authorList>
    </citation>
    <scope>NUCLEOTIDE SEQUENCE [LARGE SCALE GENOMIC DNA]</scope>
    <source>
        <strain evidence="1 2">MUCL3349</strain>
    </source>
</reference>
<dbReference type="Proteomes" id="UP000297280">
    <property type="component" value="Unassembled WGS sequence"/>
</dbReference>
<dbReference type="AlphaFoldDB" id="A0A4Z1KJQ2"/>
<gene>
    <name evidence="1" type="ORF">BPOR_0593g00050</name>
</gene>
<name>A0A4Z1KJQ2_9HELO</name>
<evidence type="ECO:0000313" key="1">
    <source>
        <dbReference type="EMBL" id="TGO83784.1"/>
    </source>
</evidence>
<protein>
    <submittedName>
        <fullName evidence="1">Uncharacterized protein</fullName>
    </submittedName>
</protein>
<accession>A0A4Z1KJQ2</accession>
<comment type="caution">
    <text evidence="1">The sequence shown here is derived from an EMBL/GenBank/DDBJ whole genome shotgun (WGS) entry which is preliminary data.</text>
</comment>
<keyword evidence="2" id="KW-1185">Reference proteome</keyword>